<reference evidence="2" key="1">
    <citation type="submission" date="2022-08" db="EMBL/GenBank/DDBJ databases">
        <authorList>
            <person name="Gutierrez-Valencia J."/>
        </authorList>
    </citation>
    <scope>NUCLEOTIDE SEQUENCE</scope>
</reference>
<feature type="compositionally biased region" description="Basic residues" evidence="1">
    <location>
        <begin position="80"/>
        <end position="96"/>
    </location>
</feature>
<feature type="region of interest" description="Disordered" evidence="1">
    <location>
        <begin position="67"/>
        <end position="96"/>
    </location>
</feature>
<name>A0AAV0LJ88_9ROSI</name>
<comment type="caution">
    <text evidence="2">The sequence shown here is derived from an EMBL/GenBank/DDBJ whole genome shotgun (WGS) entry which is preliminary data.</text>
</comment>
<evidence type="ECO:0000313" key="2">
    <source>
        <dbReference type="EMBL" id="CAI0434317.1"/>
    </source>
</evidence>
<evidence type="ECO:0000313" key="3">
    <source>
        <dbReference type="Proteomes" id="UP001154282"/>
    </source>
</evidence>
<protein>
    <submittedName>
        <fullName evidence="2">Uncharacterized protein</fullName>
    </submittedName>
</protein>
<accession>A0AAV0LJ88</accession>
<dbReference type="Proteomes" id="UP001154282">
    <property type="component" value="Unassembled WGS sequence"/>
</dbReference>
<dbReference type="AlphaFoldDB" id="A0AAV0LJ88"/>
<sequence>MARARQPLLLRPPFLHRRSHGPIEAQPGLFPRQLRHGRPLHPLRQPPVAPFLHDRLPNRPRRLAVPLLLSRRAPGDPPPHRRRPRRAGPARRRHRRRLGFYGRVAERVGVCVGRGRDCPVARRV</sequence>
<keyword evidence="3" id="KW-1185">Reference proteome</keyword>
<feature type="region of interest" description="Disordered" evidence="1">
    <location>
        <begin position="18"/>
        <end position="55"/>
    </location>
</feature>
<dbReference type="EMBL" id="CAMGYJ010000006">
    <property type="protein sequence ID" value="CAI0434317.1"/>
    <property type="molecule type" value="Genomic_DNA"/>
</dbReference>
<proteinExistence type="predicted"/>
<evidence type="ECO:0000256" key="1">
    <source>
        <dbReference type="SAM" id="MobiDB-lite"/>
    </source>
</evidence>
<organism evidence="2 3">
    <name type="scientific">Linum tenue</name>
    <dbReference type="NCBI Taxonomy" id="586396"/>
    <lineage>
        <taxon>Eukaryota</taxon>
        <taxon>Viridiplantae</taxon>
        <taxon>Streptophyta</taxon>
        <taxon>Embryophyta</taxon>
        <taxon>Tracheophyta</taxon>
        <taxon>Spermatophyta</taxon>
        <taxon>Magnoliopsida</taxon>
        <taxon>eudicotyledons</taxon>
        <taxon>Gunneridae</taxon>
        <taxon>Pentapetalae</taxon>
        <taxon>rosids</taxon>
        <taxon>fabids</taxon>
        <taxon>Malpighiales</taxon>
        <taxon>Linaceae</taxon>
        <taxon>Linum</taxon>
    </lineage>
</organism>
<gene>
    <name evidence="2" type="ORF">LITE_LOCUS24227</name>
</gene>